<feature type="region of interest" description="Disordered" evidence="1">
    <location>
        <begin position="110"/>
        <end position="142"/>
    </location>
</feature>
<keyword evidence="2" id="KW-0812">Transmembrane</keyword>
<keyword evidence="2" id="KW-1133">Transmembrane helix</keyword>
<dbReference type="EMBL" id="FOZZ01000006">
    <property type="protein sequence ID" value="SFS86329.1"/>
    <property type="molecule type" value="Genomic_DNA"/>
</dbReference>
<proteinExistence type="predicted"/>
<dbReference type="PANTHER" id="PTHR34703:SF1">
    <property type="entry name" value="ANTIPORTER SUBUNIT MNHG2-RELATED"/>
    <property type="match status" value="1"/>
</dbReference>
<dbReference type="InterPro" id="IPR005133">
    <property type="entry name" value="PhaG_MnhG_YufB"/>
</dbReference>
<feature type="transmembrane region" description="Helical" evidence="2">
    <location>
        <begin position="30"/>
        <end position="56"/>
    </location>
</feature>
<organism evidence="3 4">
    <name type="scientific">Sphingobacterium wenxiniae</name>
    <dbReference type="NCBI Taxonomy" id="683125"/>
    <lineage>
        <taxon>Bacteria</taxon>
        <taxon>Pseudomonadati</taxon>
        <taxon>Bacteroidota</taxon>
        <taxon>Sphingobacteriia</taxon>
        <taxon>Sphingobacteriales</taxon>
        <taxon>Sphingobacteriaceae</taxon>
        <taxon>Sphingobacterium</taxon>
    </lineage>
</organism>
<dbReference type="OrthoDB" id="9806575at2"/>
<dbReference type="STRING" id="683125.SAMN05660206_10642"/>
<dbReference type="GO" id="GO:0015385">
    <property type="term" value="F:sodium:proton antiporter activity"/>
    <property type="evidence" value="ECO:0007669"/>
    <property type="project" value="TreeGrafter"/>
</dbReference>
<dbReference type="RefSeq" id="WP_093365486.1">
    <property type="nucleotide sequence ID" value="NZ_FOZZ01000006.1"/>
</dbReference>
<dbReference type="AlphaFoldDB" id="A0A1I6TAU3"/>
<dbReference type="NCBIfam" id="TIGR01300">
    <property type="entry name" value="CPA3_mnhG_phaG"/>
    <property type="match status" value="1"/>
</dbReference>
<feature type="transmembrane region" description="Helical" evidence="2">
    <location>
        <begin position="68"/>
        <end position="90"/>
    </location>
</feature>
<gene>
    <name evidence="3" type="ORF">SAMN05660206_10642</name>
</gene>
<accession>A0A1I6TAU3</accession>
<dbReference type="NCBIfam" id="NF009314">
    <property type="entry name" value="PRK12674.1-2"/>
    <property type="match status" value="1"/>
</dbReference>
<dbReference type="Proteomes" id="UP000198785">
    <property type="component" value="Unassembled WGS sequence"/>
</dbReference>
<dbReference type="Pfam" id="PF03334">
    <property type="entry name" value="PhaG_MnhG_YufB"/>
    <property type="match status" value="1"/>
</dbReference>
<keyword evidence="2" id="KW-0472">Membrane</keyword>
<evidence type="ECO:0000313" key="3">
    <source>
        <dbReference type="EMBL" id="SFS86329.1"/>
    </source>
</evidence>
<protein>
    <submittedName>
        <fullName evidence="3">Multisubunit sodium/proton antiporter, MrpG subunit</fullName>
    </submittedName>
</protein>
<keyword evidence="4" id="KW-1185">Reference proteome</keyword>
<evidence type="ECO:0000256" key="2">
    <source>
        <dbReference type="SAM" id="Phobius"/>
    </source>
</evidence>
<evidence type="ECO:0000313" key="4">
    <source>
        <dbReference type="Proteomes" id="UP000198785"/>
    </source>
</evidence>
<evidence type="ECO:0000256" key="1">
    <source>
        <dbReference type="SAM" id="MobiDB-lite"/>
    </source>
</evidence>
<reference evidence="3 4" key="1">
    <citation type="submission" date="2016-10" db="EMBL/GenBank/DDBJ databases">
        <authorList>
            <person name="de Groot N.N."/>
        </authorList>
    </citation>
    <scope>NUCLEOTIDE SEQUENCE [LARGE SCALE GENOMIC DNA]</scope>
    <source>
        <strain evidence="3 4">DSM 22789</strain>
    </source>
</reference>
<name>A0A1I6TAU3_9SPHI</name>
<dbReference type="PANTHER" id="PTHR34703">
    <property type="entry name" value="ANTIPORTER SUBUNIT MNHG2-RELATED"/>
    <property type="match status" value="1"/>
</dbReference>
<sequence>MIDIILALFSTVGALSILFASIGILRMPDFYLRLSVTVKASTLGVGLLLICAAIMFPDVSVTTKVIAIIFFLIITAPIGAHMIGRAAYFIGTPLWKGTVIDELAGMYDEETHTLESEPNETAENKGESSDRGNIATTEEETE</sequence>